<protein>
    <submittedName>
        <fullName evidence="2">Uncharacterized protein</fullName>
    </submittedName>
</protein>
<dbReference type="InParanoid" id="A0A0G4EVR1"/>
<dbReference type="SUPFAM" id="SSF55785">
    <property type="entry name" value="PYP-like sensor domain (PAS domain)"/>
    <property type="match status" value="1"/>
</dbReference>
<dbReference type="Proteomes" id="UP000041254">
    <property type="component" value="Unassembled WGS sequence"/>
</dbReference>
<feature type="region of interest" description="Disordered" evidence="1">
    <location>
        <begin position="1"/>
        <end position="123"/>
    </location>
</feature>
<keyword evidence="3" id="KW-1185">Reference proteome</keyword>
<accession>A0A0G4EVR1</accession>
<organism evidence="2 3">
    <name type="scientific">Vitrella brassicaformis (strain CCMP3155)</name>
    <dbReference type="NCBI Taxonomy" id="1169540"/>
    <lineage>
        <taxon>Eukaryota</taxon>
        <taxon>Sar</taxon>
        <taxon>Alveolata</taxon>
        <taxon>Colpodellida</taxon>
        <taxon>Vitrellaceae</taxon>
        <taxon>Vitrella</taxon>
    </lineage>
</organism>
<reference evidence="2 3" key="1">
    <citation type="submission" date="2014-11" db="EMBL/GenBank/DDBJ databases">
        <authorList>
            <person name="Zhu J."/>
            <person name="Qi W."/>
            <person name="Song R."/>
        </authorList>
    </citation>
    <scope>NUCLEOTIDE SEQUENCE [LARGE SCALE GENOMIC DNA]</scope>
</reference>
<dbReference type="OrthoDB" id="447251at2759"/>
<evidence type="ECO:0000256" key="1">
    <source>
        <dbReference type="SAM" id="MobiDB-lite"/>
    </source>
</evidence>
<dbReference type="AlphaFoldDB" id="A0A0G4EVR1"/>
<name>A0A0G4EVR1_VITBC</name>
<feature type="compositionally biased region" description="Low complexity" evidence="1">
    <location>
        <begin position="84"/>
        <end position="103"/>
    </location>
</feature>
<proteinExistence type="predicted"/>
<dbReference type="EMBL" id="CDMY01000328">
    <property type="protein sequence ID" value="CEM02517.1"/>
    <property type="molecule type" value="Genomic_DNA"/>
</dbReference>
<dbReference type="VEuPathDB" id="CryptoDB:Vbra_13666"/>
<sequence>MAEGGGFTLASDADEDSFPEDLFPFDGPTASHHRPPALLPSDKRKLTPPYDPNEWRKKMLRQGSLANSDSGLLHPPPDTICRQGSSSGASDGGQSSSGITGTTRPSTVHRSGVSVCSDASGSQTQARHLEETVAFLQDHVEELRSRLAMVGEKSSFGGGSGVPMMSEGERGTGLVSALYRDVQFGPALIDSEQPNYPLVIVSEAFCKLCGYEPWDVIGSPYSLMCSDVNDHANQALIRYLDETRASHGVSVANDIVVRALIRRRSGELLCPLLHVSPIFLVGRLYFLIVNITHTDLDPDDEAEHGVISALLRRFYNSGAVHTQLCI</sequence>
<gene>
    <name evidence="2" type="ORF">Vbra_13666</name>
</gene>
<dbReference type="PhylomeDB" id="A0A0G4EVR1"/>
<evidence type="ECO:0000313" key="2">
    <source>
        <dbReference type="EMBL" id="CEM02517.1"/>
    </source>
</evidence>
<dbReference type="Gene3D" id="3.30.450.20">
    <property type="entry name" value="PAS domain"/>
    <property type="match status" value="1"/>
</dbReference>
<dbReference type="InterPro" id="IPR035965">
    <property type="entry name" value="PAS-like_dom_sf"/>
</dbReference>
<evidence type="ECO:0000313" key="3">
    <source>
        <dbReference type="Proteomes" id="UP000041254"/>
    </source>
</evidence>